<gene>
    <name evidence="2" type="ORF">PRUPE_1G284200</name>
</gene>
<accession>A0A251R4J1</accession>
<dbReference type="AlphaFoldDB" id="A0A251R4J1"/>
<keyword evidence="3" id="KW-1185">Reference proteome</keyword>
<evidence type="ECO:0000256" key="1">
    <source>
        <dbReference type="SAM" id="Phobius"/>
    </source>
</evidence>
<proteinExistence type="predicted"/>
<evidence type="ECO:0000313" key="2">
    <source>
        <dbReference type="EMBL" id="ONI30957.1"/>
    </source>
</evidence>
<dbReference type="Gramene" id="ONI30957">
    <property type="protein sequence ID" value="ONI30957"/>
    <property type="gene ID" value="PRUPE_1G284200"/>
</dbReference>
<reference evidence="2 3" key="1">
    <citation type="journal article" date="2013" name="Nat. Genet.">
        <title>The high-quality draft genome of peach (Prunus persica) identifies unique patterns of genetic diversity, domestication and genome evolution.</title>
        <authorList>
            <consortium name="International Peach Genome Initiative"/>
            <person name="Verde I."/>
            <person name="Abbott A.G."/>
            <person name="Scalabrin S."/>
            <person name="Jung S."/>
            <person name="Shu S."/>
            <person name="Marroni F."/>
            <person name="Zhebentyayeva T."/>
            <person name="Dettori M.T."/>
            <person name="Grimwood J."/>
            <person name="Cattonaro F."/>
            <person name="Zuccolo A."/>
            <person name="Rossini L."/>
            <person name="Jenkins J."/>
            <person name="Vendramin E."/>
            <person name="Meisel L.A."/>
            <person name="Decroocq V."/>
            <person name="Sosinski B."/>
            <person name="Prochnik S."/>
            <person name="Mitros T."/>
            <person name="Policriti A."/>
            <person name="Cipriani G."/>
            <person name="Dondini L."/>
            <person name="Ficklin S."/>
            <person name="Goodstein D.M."/>
            <person name="Xuan P."/>
            <person name="Del Fabbro C."/>
            <person name="Aramini V."/>
            <person name="Copetti D."/>
            <person name="Gonzalez S."/>
            <person name="Horner D.S."/>
            <person name="Falchi R."/>
            <person name="Lucas S."/>
            <person name="Mica E."/>
            <person name="Maldonado J."/>
            <person name="Lazzari B."/>
            <person name="Bielenberg D."/>
            <person name="Pirona R."/>
            <person name="Miculan M."/>
            <person name="Barakat A."/>
            <person name="Testolin R."/>
            <person name="Stella A."/>
            <person name="Tartarini S."/>
            <person name="Tonutti P."/>
            <person name="Arus P."/>
            <person name="Orellana A."/>
            <person name="Wells C."/>
            <person name="Main D."/>
            <person name="Vizzotto G."/>
            <person name="Silva H."/>
            <person name="Salamini F."/>
            <person name="Schmutz J."/>
            <person name="Morgante M."/>
            <person name="Rokhsar D.S."/>
        </authorList>
    </citation>
    <scope>NUCLEOTIDE SEQUENCE [LARGE SCALE GENOMIC DNA]</scope>
    <source>
        <strain evidence="3">cv. Nemared</strain>
    </source>
</reference>
<name>A0A251R4J1_PRUPE</name>
<keyword evidence="1" id="KW-0812">Transmembrane</keyword>
<keyword evidence="1" id="KW-1133">Transmembrane helix</keyword>
<sequence>MYLPRRWRFVMIAGVASAYWCEKTHNIRDLKALMDKAEINECEIVEKIAEEMCCFGMLVGKIKDRFGHIWELSSSAGKKSDKKFDKSSLVNFIFYFLRYFVSVSVLLLLNPLSLLILTL</sequence>
<dbReference type="Proteomes" id="UP000006882">
    <property type="component" value="Chromosome G1"/>
</dbReference>
<feature type="transmembrane region" description="Helical" evidence="1">
    <location>
        <begin position="89"/>
        <end position="109"/>
    </location>
</feature>
<keyword evidence="1" id="KW-0472">Membrane</keyword>
<dbReference type="EMBL" id="CM007651">
    <property type="protein sequence ID" value="ONI30957.1"/>
    <property type="molecule type" value="Genomic_DNA"/>
</dbReference>
<protein>
    <submittedName>
        <fullName evidence="2">Uncharacterized protein</fullName>
    </submittedName>
</protein>
<evidence type="ECO:0000313" key="3">
    <source>
        <dbReference type="Proteomes" id="UP000006882"/>
    </source>
</evidence>
<organism evidence="2 3">
    <name type="scientific">Prunus persica</name>
    <name type="common">Peach</name>
    <name type="synonym">Amygdalus persica</name>
    <dbReference type="NCBI Taxonomy" id="3760"/>
    <lineage>
        <taxon>Eukaryota</taxon>
        <taxon>Viridiplantae</taxon>
        <taxon>Streptophyta</taxon>
        <taxon>Embryophyta</taxon>
        <taxon>Tracheophyta</taxon>
        <taxon>Spermatophyta</taxon>
        <taxon>Magnoliopsida</taxon>
        <taxon>eudicotyledons</taxon>
        <taxon>Gunneridae</taxon>
        <taxon>Pentapetalae</taxon>
        <taxon>rosids</taxon>
        <taxon>fabids</taxon>
        <taxon>Rosales</taxon>
        <taxon>Rosaceae</taxon>
        <taxon>Amygdaloideae</taxon>
        <taxon>Amygdaleae</taxon>
        <taxon>Prunus</taxon>
    </lineage>
</organism>